<gene>
    <name evidence="1" type="ORF">PTT_15590</name>
</gene>
<accession>E3S0K5</accession>
<proteinExistence type="predicted"/>
<dbReference type="Proteomes" id="UP000001067">
    <property type="component" value="Unassembled WGS sequence"/>
</dbReference>
<evidence type="ECO:0000313" key="2">
    <source>
        <dbReference type="Proteomes" id="UP000001067"/>
    </source>
</evidence>
<name>E3S0K5_PYRTT</name>
<evidence type="ECO:0000313" key="1">
    <source>
        <dbReference type="EMBL" id="EFQ88507.1"/>
    </source>
</evidence>
<dbReference type="KEGG" id="pte:PTT_15590"/>
<protein>
    <submittedName>
        <fullName evidence="1">Uncharacterized protein</fullName>
    </submittedName>
</protein>
<dbReference type="EMBL" id="GL536325">
    <property type="protein sequence ID" value="EFQ88507.1"/>
    <property type="molecule type" value="Genomic_DNA"/>
</dbReference>
<keyword evidence="2" id="KW-1185">Reference proteome</keyword>
<reference evidence="1 2" key="1">
    <citation type="journal article" date="2010" name="Genome Biol.">
        <title>A first genome assembly of the barley fungal pathogen Pyrenophora teres f. teres.</title>
        <authorList>
            <person name="Ellwood S.R."/>
            <person name="Liu Z."/>
            <person name="Syme R.A."/>
            <person name="Lai Z."/>
            <person name="Hane J.K."/>
            <person name="Keiper F."/>
            <person name="Moffat C.S."/>
            <person name="Oliver R.P."/>
            <person name="Friesen T.L."/>
        </authorList>
    </citation>
    <scope>NUCLEOTIDE SEQUENCE [LARGE SCALE GENOMIC DNA]</scope>
    <source>
        <strain evidence="1 2">0-1</strain>
    </source>
</reference>
<dbReference type="AlphaFoldDB" id="E3S0K5"/>
<dbReference type="HOGENOM" id="CLU_1816777_0_0_1"/>
<organism evidence="2">
    <name type="scientific">Pyrenophora teres f. teres (strain 0-1)</name>
    <name type="common">Barley net blotch fungus</name>
    <name type="synonym">Drechslera teres f. teres</name>
    <dbReference type="NCBI Taxonomy" id="861557"/>
    <lineage>
        <taxon>Eukaryota</taxon>
        <taxon>Fungi</taxon>
        <taxon>Dikarya</taxon>
        <taxon>Ascomycota</taxon>
        <taxon>Pezizomycotina</taxon>
        <taxon>Dothideomycetes</taxon>
        <taxon>Pleosporomycetidae</taxon>
        <taxon>Pleosporales</taxon>
        <taxon>Pleosporineae</taxon>
        <taxon>Pleosporaceae</taxon>
        <taxon>Pyrenophora</taxon>
    </lineage>
</organism>
<sequence>MQKLSSGGEYAACAPAMYTTIARPFSRLQLLKVCRALESFCRPSCTMTAAVGEAKRSVELRDDLLAILARHLYLPYSTPVPPAITVAVVPSSLSLATISPAGCVTGIAWTGRVLDLAPFPNMFQHAARGGGSPHLCSLVPSS</sequence>